<dbReference type="AlphaFoldDB" id="A0A951U4C4"/>
<sequence>MQLEQIFVALADSISGQLLPFYQGLFEQAPSIQQSGYAEFELPGLRLGIFRPQAKHQAEFTGGAGSISLCLEVASLEAAIDRLNRLGYPPPGAVITASHGREIYAYDPAGNRLILHESKSL</sequence>
<reference evidence="1" key="1">
    <citation type="submission" date="2021-05" db="EMBL/GenBank/DDBJ databases">
        <authorList>
            <person name="Pietrasiak N."/>
            <person name="Ward R."/>
            <person name="Stajich J.E."/>
            <person name="Kurbessoian T."/>
        </authorList>
    </citation>
    <scope>NUCLEOTIDE SEQUENCE</scope>
    <source>
        <strain evidence="1">GSE-TBD4-15B</strain>
    </source>
</reference>
<name>A0A951U4C4_9CYAN</name>
<dbReference type="SUPFAM" id="SSF54593">
    <property type="entry name" value="Glyoxalase/Bleomycin resistance protein/Dihydroxybiphenyl dioxygenase"/>
    <property type="match status" value="1"/>
</dbReference>
<proteinExistence type="predicted"/>
<organism evidence="1 2">
    <name type="scientific">Pegethrix bostrychoides GSE-TBD4-15B</name>
    <dbReference type="NCBI Taxonomy" id="2839662"/>
    <lineage>
        <taxon>Bacteria</taxon>
        <taxon>Bacillati</taxon>
        <taxon>Cyanobacteriota</taxon>
        <taxon>Cyanophyceae</taxon>
        <taxon>Oculatellales</taxon>
        <taxon>Oculatellaceae</taxon>
        <taxon>Pegethrix</taxon>
    </lineage>
</organism>
<dbReference type="InterPro" id="IPR029068">
    <property type="entry name" value="Glyas_Bleomycin-R_OHBP_Dase"/>
</dbReference>
<protein>
    <submittedName>
        <fullName evidence="1">Glyoxalase</fullName>
    </submittedName>
</protein>
<dbReference type="Proteomes" id="UP000707356">
    <property type="component" value="Unassembled WGS sequence"/>
</dbReference>
<comment type="caution">
    <text evidence="1">The sequence shown here is derived from an EMBL/GenBank/DDBJ whole genome shotgun (WGS) entry which is preliminary data.</text>
</comment>
<gene>
    <name evidence="1" type="ORF">KME07_09185</name>
</gene>
<dbReference type="EMBL" id="JAHHHV010000051">
    <property type="protein sequence ID" value="MBW4465599.1"/>
    <property type="molecule type" value="Genomic_DNA"/>
</dbReference>
<reference evidence="1" key="2">
    <citation type="journal article" date="2022" name="Microbiol. Resour. Announc.">
        <title>Metagenome Sequencing to Explore Phylogenomics of Terrestrial Cyanobacteria.</title>
        <authorList>
            <person name="Ward R.D."/>
            <person name="Stajich J.E."/>
            <person name="Johansen J.R."/>
            <person name="Huntemann M."/>
            <person name="Clum A."/>
            <person name="Foster B."/>
            <person name="Foster B."/>
            <person name="Roux S."/>
            <person name="Palaniappan K."/>
            <person name="Varghese N."/>
            <person name="Mukherjee S."/>
            <person name="Reddy T.B.K."/>
            <person name="Daum C."/>
            <person name="Copeland A."/>
            <person name="Chen I.A."/>
            <person name="Ivanova N.N."/>
            <person name="Kyrpides N.C."/>
            <person name="Shapiro N."/>
            <person name="Eloe-Fadrosh E.A."/>
            <person name="Pietrasiak N."/>
        </authorList>
    </citation>
    <scope>NUCLEOTIDE SEQUENCE</scope>
    <source>
        <strain evidence="1">GSE-TBD4-15B</strain>
    </source>
</reference>
<dbReference type="Gene3D" id="3.10.180.10">
    <property type="entry name" value="2,3-Dihydroxybiphenyl 1,2-Dioxygenase, domain 1"/>
    <property type="match status" value="1"/>
</dbReference>
<evidence type="ECO:0000313" key="1">
    <source>
        <dbReference type="EMBL" id="MBW4465599.1"/>
    </source>
</evidence>
<evidence type="ECO:0000313" key="2">
    <source>
        <dbReference type="Proteomes" id="UP000707356"/>
    </source>
</evidence>
<accession>A0A951U4C4</accession>